<dbReference type="SUPFAM" id="SSF53335">
    <property type="entry name" value="S-adenosyl-L-methionine-dependent methyltransferases"/>
    <property type="match status" value="1"/>
</dbReference>
<proteinExistence type="predicted"/>
<reference evidence="1 2" key="1">
    <citation type="submission" date="2018-03" db="EMBL/GenBank/DDBJ databases">
        <title>Blue discolouration in mozzarella cheese caused by Pseudomonas fluorescens.</title>
        <authorList>
            <person name="Chiesa F."/>
            <person name="Dalmasso A."/>
            <person name="Lomonaco S."/>
        </authorList>
    </citation>
    <scope>NUCLEOTIDE SEQUENCE [LARGE SCALE GENOMIC DNA]</scope>
    <source>
        <strain evidence="1 2">11293</strain>
    </source>
</reference>
<dbReference type="PANTHER" id="PTHR43861:SF6">
    <property type="entry name" value="METHYLTRANSFERASE TYPE 11"/>
    <property type="match status" value="1"/>
</dbReference>
<dbReference type="InterPro" id="IPR029063">
    <property type="entry name" value="SAM-dependent_MTases_sf"/>
</dbReference>
<dbReference type="Pfam" id="PF13489">
    <property type="entry name" value="Methyltransf_23"/>
    <property type="match status" value="1"/>
</dbReference>
<sequence>MVGENKENYLSWKGWDCDSFGSHSKWHRSFFNSELKRTGVSNIESVLEIGFGNGEFMSFAVDSGLETVGVELNDELVGMASSMGYESYSSLSDIPSGKRFDVVAIFDVLEHIDQVEILGFLAEVKNKLNPGGAILARFPNGDSPLGRIHQHGDVTHKTTIGSGKIRYFADSVGLSIRYCGAPSMPIFGSPAKYAIYNLFARPIRWIFDRFFGFLYLQRVDVTFSPNLTVVLALD</sequence>
<dbReference type="CDD" id="cd02440">
    <property type="entry name" value="AdoMet_MTases"/>
    <property type="match status" value="1"/>
</dbReference>
<name>A0A2T0I6F6_PSEFL</name>
<protein>
    <recommendedName>
        <fullName evidence="3">2-polyprenyl-6-hydroxyphenol methylase</fullName>
    </recommendedName>
</protein>
<dbReference type="Gene3D" id="3.40.50.150">
    <property type="entry name" value="Vaccinia Virus protein VP39"/>
    <property type="match status" value="1"/>
</dbReference>
<evidence type="ECO:0000313" key="1">
    <source>
        <dbReference type="EMBL" id="PRW90927.1"/>
    </source>
</evidence>
<accession>A0A2T0I6F6</accession>
<evidence type="ECO:0008006" key="3">
    <source>
        <dbReference type="Google" id="ProtNLM"/>
    </source>
</evidence>
<dbReference type="AlphaFoldDB" id="A0A2T0I6F6"/>
<dbReference type="RefSeq" id="WP_106118173.1">
    <property type="nucleotide sequence ID" value="NZ_PVUH01000011.1"/>
</dbReference>
<dbReference type="EMBL" id="PVUH01000011">
    <property type="protein sequence ID" value="PRW90927.1"/>
    <property type="molecule type" value="Genomic_DNA"/>
</dbReference>
<evidence type="ECO:0000313" key="2">
    <source>
        <dbReference type="Proteomes" id="UP000239731"/>
    </source>
</evidence>
<gene>
    <name evidence="1" type="ORF">C7A10_18020</name>
</gene>
<comment type="caution">
    <text evidence="1">The sequence shown here is derived from an EMBL/GenBank/DDBJ whole genome shotgun (WGS) entry which is preliminary data.</text>
</comment>
<dbReference type="Proteomes" id="UP000239731">
    <property type="component" value="Unassembled WGS sequence"/>
</dbReference>
<dbReference type="PANTHER" id="PTHR43861">
    <property type="entry name" value="TRANS-ACONITATE 2-METHYLTRANSFERASE-RELATED"/>
    <property type="match status" value="1"/>
</dbReference>
<organism evidence="1 2">
    <name type="scientific">Pseudomonas fluorescens</name>
    <dbReference type="NCBI Taxonomy" id="294"/>
    <lineage>
        <taxon>Bacteria</taxon>
        <taxon>Pseudomonadati</taxon>
        <taxon>Pseudomonadota</taxon>
        <taxon>Gammaproteobacteria</taxon>
        <taxon>Pseudomonadales</taxon>
        <taxon>Pseudomonadaceae</taxon>
        <taxon>Pseudomonas</taxon>
    </lineage>
</organism>